<dbReference type="InterPro" id="IPR036412">
    <property type="entry name" value="HAD-like_sf"/>
</dbReference>
<name>A0A7S3LZV9_9STRA</name>
<feature type="compositionally biased region" description="Acidic residues" evidence="5">
    <location>
        <begin position="97"/>
        <end position="108"/>
    </location>
</feature>
<comment type="function">
    <text evidence="3">Probable phosphatase.</text>
</comment>
<dbReference type="InterPro" id="IPR004274">
    <property type="entry name" value="FCP1_dom"/>
</dbReference>
<dbReference type="SMART" id="SM00577">
    <property type="entry name" value="CPDc"/>
    <property type="match status" value="1"/>
</dbReference>
<proteinExistence type="inferred from homology"/>
<evidence type="ECO:0000259" key="6">
    <source>
        <dbReference type="PROSITE" id="PS50969"/>
    </source>
</evidence>
<dbReference type="GO" id="GO:0005634">
    <property type="term" value="C:nucleus"/>
    <property type="evidence" value="ECO:0007669"/>
    <property type="project" value="UniProtKB-ARBA"/>
</dbReference>
<gene>
    <name evidence="7" type="ORF">SELO1098_LOCUS2478</name>
</gene>
<dbReference type="NCBIfam" id="TIGR02251">
    <property type="entry name" value="HIF-SF_euk"/>
    <property type="match status" value="1"/>
</dbReference>
<accession>A0A7S3LZV9</accession>
<dbReference type="CDD" id="cd07521">
    <property type="entry name" value="HAD_FCP1-like"/>
    <property type="match status" value="1"/>
</dbReference>
<evidence type="ECO:0000313" key="7">
    <source>
        <dbReference type="EMBL" id="CAE0273652.1"/>
    </source>
</evidence>
<evidence type="ECO:0000256" key="1">
    <source>
        <dbReference type="ARBA" id="ARBA00022801"/>
    </source>
</evidence>
<protein>
    <recommendedName>
        <fullName evidence="6">FCP1 homology domain-containing protein</fullName>
    </recommendedName>
</protein>
<feature type="region of interest" description="Disordered" evidence="5">
    <location>
        <begin position="1"/>
        <end position="141"/>
    </location>
</feature>
<feature type="compositionally biased region" description="Basic and acidic residues" evidence="5">
    <location>
        <begin position="42"/>
        <end position="63"/>
    </location>
</feature>
<evidence type="ECO:0000256" key="3">
    <source>
        <dbReference type="ARBA" id="ARBA00037324"/>
    </source>
</evidence>
<dbReference type="PANTHER" id="PTHR12210">
    <property type="entry name" value="DULLARD PROTEIN PHOSPHATASE"/>
    <property type="match status" value="1"/>
</dbReference>
<evidence type="ECO:0000256" key="4">
    <source>
        <dbReference type="ARBA" id="ARBA00038355"/>
    </source>
</evidence>
<dbReference type="SUPFAM" id="SSF56784">
    <property type="entry name" value="HAD-like"/>
    <property type="match status" value="1"/>
</dbReference>
<dbReference type="Gene3D" id="3.40.50.1000">
    <property type="entry name" value="HAD superfamily/HAD-like"/>
    <property type="match status" value="1"/>
</dbReference>
<keyword evidence="2" id="KW-0904">Protein phosphatase</keyword>
<dbReference type="FunFam" id="3.40.50.1000:FF:000015">
    <property type="entry name" value="CTD small phosphatase-like protein 2"/>
    <property type="match status" value="1"/>
</dbReference>
<evidence type="ECO:0000256" key="5">
    <source>
        <dbReference type="SAM" id="MobiDB-lite"/>
    </source>
</evidence>
<dbReference type="AlphaFoldDB" id="A0A7S3LZV9"/>
<comment type="similarity">
    <text evidence="4">Belongs to the CTDSPL2 family.</text>
</comment>
<dbReference type="InterPro" id="IPR023214">
    <property type="entry name" value="HAD_sf"/>
</dbReference>
<dbReference type="PROSITE" id="PS50969">
    <property type="entry name" value="FCP1"/>
    <property type="match status" value="1"/>
</dbReference>
<keyword evidence="1" id="KW-0378">Hydrolase</keyword>
<organism evidence="7">
    <name type="scientific">Spumella elongata</name>
    <dbReference type="NCBI Taxonomy" id="89044"/>
    <lineage>
        <taxon>Eukaryota</taxon>
        <taxon>Sar</taxon>
        <taxon>Stramenopiles</taxon>
        <taxon>Ochrophyta</taxon>
        <taxon>Chrysophyceae</taxon>
        <taxon>Chromulinales</taxon>
        <taxon>Chromulinaceae</taxon>
        <taxon>Spumella</taxon>
    </lineage>
</organism>
<dbReference type="Pfam" id="PF03031">
    <property type="entry name" value="NIF"/>
    <property type="match status" value="1"/>
</dbReference>
<feature type="compositionally biased region" description="Polar residues" evidence="5">
    <location>
        <begin position="110"/>
        <end position="130"/>
    </location>
</feature>
<dbReference type="GO" id="GO:0004721">
    <property type="term" value="F:phosphoprotein phosphatase activity"/>
    <property type="evidence" value="ECO:0007669"/>
    <property type="project" value="UniProtKB-KW"/>
</dbReference>
<dbReference type="EMBL" id="HBIC01004549">
    <property type="protein sequence ID" value="CAE0273652.1"/>
    <property type="molecule type" value="Transcribed_RNA"/>
</dbReference>
<sequence>MASTPMRTAYAAPNTPIASAKRPRIASKNVVKSTAIGSPQLKKSDGTNENVDNNRKTGTRKEVVVPPTPSKVLFSPLLRTDPNHPQNRQNDGHSVEEGNEESDGEYSEDVTPSTPVISTPQRTPQKEATPQQQEEEEDDSDEFNPYQFIAHLPPHASVCIMDKICLPPLTVKKQELPTLALDLDETLVHCTVEPIAKPDLVFPVNFNGQIYQIYVRKRPYLDYFLETVSKSFEVVVFTASQKVYADVLLDKLDPTRKLVKYRLFRESCLLVQGNYLKDLHVLGRDLSKSILVDNSPHAYSYHIDNGIPIESWYDDDTDTELLKLIGFLKNLQNVDDVRPLIREHFKTYNLVERARNGLSVSLSAPPF</sequence>
<evidence type="ECO:0000256" key="2">
    <source>
        <dbReference type="ARBA" id="ARBA00022912"/>
    </source>
</evidence>
<feature type="domain" description="FCP1 homology" evidence="6">
    <location>
        <begin position="172"/>
        <end position="331"/>
    </location>
</feature>
<dbReference type="InterPro" id="IPR050365">
    <property type="entry name" value="TIM50"/>
</dbReference>
<dbReference type="InterPro" id="IPR011948">
    <property type="entry name" value="Dullard_phosphatase"/>
</dbReference>
<reference evidence="7" key="1">
    <citation type="submission" date="2021-01" db="EMBL/GenBank/DDBJ databases">
        <authorList>
            <person name="Corre E."/>
            <person name="Pelletier E."/>
            <person name="Niang G."/>
            <person name="Scheremetjew M."/>
            <person name="Finn R."/>
            <person name="Kale V."/>
            <person name="Holt S."/>
            <person name="Cochrane G."/>
            <person name="Meng A."/>
            <person name="Brown T."/>
            <person name="Cohen L."/>
        </authorList>
    </citation>
    <scope>NUCLEOTIDE SEQUENCE</scope>
    <source>
        <strain evidence="7">CCAP 955/1</strain>
    </source>
</reference>